<dbReference type="AlphaFoldDB" id="A0A4P7NVX6"/>
<accession>A0A4P7NVX6</accession>
<sequence>MVAAPQNHVSSGAAASNEDDMVTATPPFPKRPQTDLFRGWESVKLIHHQVPNYDHLDHYLCRALQMIESARHINVKRERIYQQERVEAQALLYRVHDLQEGQKELMSDHTRAIKNQEEMMKINQSLELQLEEAGMNQAAWEQQHCQLVKNADLNKAQIEGLEHVVEQQARDLLVVREDNEKIMSMLLKHYPSLLEDGSNLFSILENESENGRKKRRRPSS</sequence>
<evidence type="ECO:0000256" key="1">
    <source>
        <dbReference type="SAM" id="MobiDB-lite"/>
    </source>
</evidence>
<feature type="region of interest" description="Disordered" evidence="1">
    <location>
        <begin position="1"/>
        <end position="30"/>
    </location>
</feature>
<protein>
    <submittedName>
        <fullName evidence="2">Uncharacterized protein</fullName>
    </submittedName>
</protein>
<dbReference type="Proteomes" id="UP000294847">
    <property type="component" value="Chromosome 7"/>
</dbReference>
<proteinExistence type="predicted"/>
<reference evidence="2 3" key="1">
    <citation type="journal article" date="2019" name="Mol. Biol. Evol.">
        <title>Blast fungal genomes show frequent chromosomal changes, gene gains and losses, and effector gene turnover.</title>
        <authorList>
            <person name="Gomez Luciano L.B."/>
            <person name="Jason Tsai I."/>
            <person name="Chuma I."/>
            <person name="Tosa Y."/>
            <person name="Chen Y.H."/>
            <person name="Li J.Y."/>
            <person name="Li M.Y."/>
            <person name="Jade Lu M.Y."/>
            <person name="Nakayashiki H."/>
            <person name="Li W.H."/>
        </authorList>
    </citation>
    <scope>NUCLEOTIDE SEQUENCE [LARGE SCALE GENOMIC DNA]</scope>
    <source>
        <strain evidence="2">MZ5-1-6</strain>
    </source>
</reference>
<evidence type="ECO:0000313" key="3">
    <source>
        <dbReference type="Proteomes" id="UP000294847"/>
    </source>
</evidence>
<gene>
    <name evidence="2" type="ORF">PoMZ_13654</name>
</gene>
<organism evidence="2 3">
    <name type="scientific">Pyricularia oryzae</name>
    <name type="common">Rice blast fungus</name>
    <name type="synonym">Magnaporthe oryzae</name>
    <dbReference type="NCBI Taxonomy" id="318829"/>
    <lineage>
        <taxon>Eukaryota</taxon>
        <taxon>Fungi</taxon>
        <taxon>Dikarya</taxon>
        <taxon>Ascomycota</taxon>
        <taxon>Pezizomycotina</taxon>
        <taxon>Sordariomycetes</taxon>
        <taxon>Sordariomycetidae</taxon>
        <taxon>Magnaporthales</taxon>
        <taxon>Pyriculariaceae</taxon>
        <taxon>Pyricularia</taxon>
    </lineage>
</organism>
<dbReference type="EMBL" id="CP034210">
    <property type="protein sequence ID" value="QBZ66671.1"/>
    <property type="molecule type" value="Genomic_DNA"/>
</dbReference>
<evidence type="ECO:0000313" key="2">
    <source>
        <dbReference type="EMBL" id="QBZ66671.1"/>
    </source>
</evidence>
<name>A0A4P7NVX6_PYROR</name>